<dbReference type="InterPro" id="IPR006566">
    <property type="entry name" value="FBD"/>
</dbReference>
<sequence>MLERVSCVDKFRLKCCQSYDVSQANAWVAALIKYRIKELDLSIPVKHSTDHVLPWDLFSCRTLVVLKLGTKFLLNVPASVCLPSLKILHLDSVKFSDDDSVKRLLVGCPMLDELGMNECVGKDACVIHICAPVLTKLRYRREKKNYLWGTAEVSGYKIVIDTPALLYLELIDYVADVYLVKNLKNIVKAYIRIAEQYDETNSKAITDLLMGISEVQCLHLYNDCTEIFDQVKFYYVKAVQKIDSELPIFHNLTSLVLSAGYVGWEWLSQLLAKSPCLESLVFEEGYHIEFDRDEYDEEDDKRLHWNPPQNVPSCLLLNLKVIKFVNFLGDDGDLKMVEYFLRNAEVLEKLIIQANGTVGECFDMTAAALAIAEQQLEVTTKLLMLPRGSKTCQIEFVILRHKLGGSVSPY</sequence>
<dbReference type="AlphaFoldDB" id="A0AAV6KQ20"/>
<dbReference type="Pfam" id="PF24758">
    <property type="entry name" value="LRR_At5g56370"/>
    <property type="match status" value="1"/>
</dbReference>
<dbReference type="InterPro" id="IPR055411">
    <property type="entry name" value="LRR_FXL15/At3g58940/PEG3-like"/>
</dbReference>
<dbReference type="SUPFAM" id="SSF52047">
    <property type="entry name" value="RNI-like"/>
    <property type="match status" value="1"/>
</dbReference>
<comment type="caution">
    <text evidence="2">The sequence shown here is derived from an EMBL/GenBank/DDBJ whole genome shotgun (WGS) entry which is preliminary data.</text>
</comment>
<feature type="domain" description="FBD" evidence="1">
    <location>
        <begin position="313"/>
        <end position="397"/>
    </location>
</feature>
<dbReference type="Proteomes" id="UP000823749">
    <property type="component" value="Chromosome 4"/>
</dbReference>
<organism evidence="2 3">
    <name type="scientific">Rhododendron griersonianum</name>
    <dbReference type="NCBI Taxonomy" id="479676"/>
    <lineage>
        <taxon>Eukaryota</taxon>
        <taxon>Viridiplantae</taxon>
        <taxon>Streptophyta</taxon>
        <taxon>Embryophyta</taxon>
        <taxon>Tracheophyta</taxon>
        <taxon>Spermatophyta</taxon>
        <taxon>Magnoliopsida</taxon>
        <taxon>eudicotyledons</taxon>
        <taxon>Gunneridae</taxon>
        <taxon>Pentapetalae</taxon>
        <taxon>asterids</taxon>
        <taxon>Ericales</taxon>
        <taxon>Ericaceae</taxon>
        <taxon>Ericoideae</taxon>
        <taxon>Rhodoreae</taxon>
        <taxon>Rhododendron</taxon>
    </lineage>
</organism>
<dbReference type="EMBL" id="JACTNZ010000004">
    <property type="protein sequence ID" value="KAG5554262.1"/>
    <property type="molecule type" value="Genomic_DNA"/>
</dbReference>
<evidence type="ECO:0000259" key="1">
    <source>
        <dbReference type="SMART" id="SM00579"/>
    </source>
</evidence>
<dbReference type="SMART" id="SM00579">
    <property type="entry name" value="FBD"/>
    <property type="match status" value="1"/>
</dbReference>
<evidence type="ECO:0000313" key="3">
    <source>
        <dbReference type="Proteomes" id="UP000823749"/>
    </source>
</evidence>
<dbReference type="InterPro" id="IPR032675">
    <property type="entry name" value="LRR_dom_sf"/>
</dbReference>
<proteinExistence type="predicted"/>
<name>A0AAV6KQ20_9ERIC</name>
<reference evidence="2" key="1">
    <citation type="submission" date="2020-08" db="EMBL/GenBank/DDBJ databases">
        <title>Plant Genome Project.</title>
        <authorList>
            <person name="Zhang R.-G."/>
        </authorList>
    </citation>
    <scope>NUCLEOTIDE SEQUENCE</scope>
    <source>
        <strain evidence="2">WSP0</strain>
        <tissue evidence="2">Leaf</tissue>
    </source>
</reference>
<accession>A0AAV6KQ20</accession>
<dbReference type="Pfam" id="PF08387">
    <property type="entry name" value="FBD"/>
    <property type="match status" value="1"/>
</dbReference>
<evidence type="ECO:0000313" key="2">
    <source>
        <dbReference type="EMBL" id="KAG5554262.1"/>
    </source>
</evidence>
<dbReference type="Gene3D" id="3.80.10.10">
    <property type="entry name" value="Ribonuclease Inhibitor"/>
    <property type="match status" value="1"/>
</dbReference>
<gene>
    <name evidence="2" type="ORF">RHGRI_011955</name>
</gene>
<dbReference type="PANTHER" id="PTHR31900">
    <property type="entry name" value="F-BOX/RNI SUPERFAMILY PROTEIN-RELATED"/>
    <property type="match status" value="1"/>
</dbReference>
<dbReference type="InterPro" id="IPR050232">
    <property type="entry name" value="FBL13/AtMIF1-like"/>
</dbReference>
<keyword evidence="3" id="KW-1185">Reference proteome</keyword>
<protein>
    <recommendedName>
        <fullName evidence="1">FBD domain-containing protein</fullName>
    </recommendedName>
</protein>
<dbReference type="PANTHER" id="PTHR31900:SF34">
    <property type="entry name" value="EMB|CAB62440.1-RELATED"/>
    <property type="match status" value="1"/>
</dbReference>